<dbReference type="InterPro" id="IPR046348">
    <property type="entry name" value="SIS_dom_sf"/>
</dbReference>
<comment type="caution">
    <text evidence="3">The sequence shown here is derived from an EMBL/GenBank/DDBJ whole genome shotgun (WGS) entry which is preliminary data.</text>
</comment>
<evidence type="ECO:0000256" key="1">
    <source>
        <dbReference type="SAM" id="Phobius"/>
    </source>
</evidence>
<dbReference type="GO" id="GO:0097367">
    <property type="term" value="F:carbohydrate derivative binding"/>
    <property type="evidence" value="ECO:0007669"/>
    <property type="project" value="InterPro"/>
</dbReference>
<feature type="transmembrane region" description="Helical" evidence="1">
    <location>
        <begin position="60"/>
        <end position="79"/>
    </location>
</feature>
<keyword evidence="4" id="KW-1185">Reference proteome</keyword>
<keyword evidence="1" id="KW-0812">Transmembrane</keyword>
<feature type="transmembrane region" description="Helical" evidence="1">
    <location>
        <begin position="972"/>
        <end position="995"/>
    </location>
</feature>
<feature type="signal peptide" evidence="2">
    <location>
        <begin position="1"/>
        <end position="21"/>
    </location>
</feature>
<sequence length="1400" mass="154011">MAAVWAHEWCHLLTATALVAGGACSGYSYKQIYTFENLFLSIFRRRVELPLQQNDLHSRVIRHAGWIGSLFIALVATFLSSTSASISWPFVAQGSDDVFDWSHGGRAAFLCGVWKTALEAVGSDMLGIPSADKRGHHDASVFHCGNFGVILIGRASRAEVRILIGRASRAEVRILIGRASRAEVMATLQKMIEVTMVRGAQSGGLMTYWSIAKGYKGARTRVVNGKRSDLAELLMLKFLRREAIHALTSTPSGQRESAAPEVFQGHTRFATSSITNLEGAHPHQWTPPRLQSFWYLNRKGYLKRVVRSVEIFVTHNGDFDFWKVNGTTIPLEKLQSWLPGVLDAPLPSPVDSCAIPGLLDILRTQGLWNRSVRFACIFGLGAENGIDDPLPSFEEITLMGQLFETTLESVLQTSTHFKGDTLPELRARLKANLYIRAQGDQKDLFERTQLFTGKAEEIKASLDRFIECAVDAFFDNDLLHATRFFLQQAKGSFGLVVSCSLEADKEVIVAAQGQTMSVAFYPHAGLVLFGSELAATKAALLLESHHGRRSSRRSGRRISMGDVSGAGYSSGAYRVDLDAFAGELVRVSWNDAKAGSGFCFSAQNKGYSHRTIMECGGYSVQTTLANVRESASELMSTLRERQVPLHDNPLVLNLPETVKDPVGKDIADIPRVLHLIQAEWAEGAGMNRVTAYNFYRDLRQVLKNKASAGEEHDPRRLDLLITGCEVSLWVAEQFAADLKSVLPELNVVAFSANKVLGLLGQVFPLPTIGHQFSHDFDGTLVLLVSHSGGTFAPLAVANLMKAFSSRLFVVTSEWDTQIGLALHRNNTGLLNASVFSTNVGFRPAEPSSVSLIAIQQMLTQLLLYIINREAKELGAAGEIRGYELAQLESMNQDCIKALEDIVGVTRHGEPIIGPTAAQGLRQQGRTWAQHVLEAPIAWILSAMYIVITVVAGVPPASTLYSFLGDDATVPKLFLLVDAVLYVFLPLWITFLLRLLHGRTVLHRLGTRTVVVGDVPWVSQSIDAFLSKLFACSYSIASIHVLSGNPADHFVHRHTHRVVRGTLLAVGRPDSRLNGLASTEQAVNLSVKQASSIANLTSTCESITLGHAPDQLNLTANHIVLTDARKRFLCELLGTNRLQLRNDSSTDSPAIRTPNITDFSKRLSNKMWERITSPKAAGPRGRVRRSELFPRPTRMKNREASGMLGQLYSLQGEKGEGDGMGARVDSSGSLQESIAKDIQLGTKIEVADEPYFGKGLEDCYPTATTIELMRMQVGVQHIYESRIASLQRCVAFMVMFHEMGSQVQNFWPRVSLGFLGYNMARTQSCMRIATTSSPVTASDLRNRMLEIRESVAVARLKKVVLKDSIDPITTRQESPVISPAELQLEMHLEKFSFDALGNSPS</sequence>
<feature type="transmembrane region" description="Helical" evidence="1">
    <location>
        <begin position="931"/>
        <end position="952"/>
    </location>
</feature>
<evidence type="ECO:0008006" key="5">
    <source>
        <dbReference type="Google" id="ProtNLM"/>
    </source>
</evidence>
<gene>
    <name evidence="3" type="ORF">CYMTET_20918</name>
</gene>
<dbReference type="GO" id="GO:1901135">
    <property type="term" value="P:carbohydrate derivative metabolic process"/>
    <property type="evidence" value="ECO:0007669"/>
    <property type="project" value="InterPro"/>
</dbReference>
<feature type="chain" id="PRO_5042295286" description="Glutamine amidotransferase type-2 domain-containing protein" evidence="2">
    <location>
        <begin position="22"/>
        <end position="1400"/>
    </location>
</feature>
<evidence type="ECO:0000256" key="2">
    <source>
        <dbReference type="SAM" id="SignalP"/>
    </source>
</evidence>
<name>A0AAE0G4E1_9CHLO</name>
<evidence type="ECO:0000313" key="4">
    <source>
        <dbReference type="Proteomes" id="UP001190700"/>
    </source>
</evidence>
<protein>
    <recommendedName>
        <fullName evidence="5">Glutamine amidotransferase type-2 domain-containing protein</fullName>
    </recommendedName>
</protein>
<dbReference type="EMBL" id="LGRX02010248">
    <property type="protein sequence ID" value="KAK3270696.1"/>
    <property type="molecule type" value="Genomic_DNA"/>
</dbReference>
<keyword evidence="1" id="KW-0472">Membrane</keyword>
<keyword evidence="1" id="KW-1133">Transmembrane helix</keyword>
<dbReference type="SUPFAM" id="SSF53697">
    <property type="entry name" value="SIS domain"/>
    <property type="match status" value="1"/>
</dbReference>
<evidence type="ECO:0000313" key="3">
    <source>
        <dbReference type="EMBL" id="KAK3270696.1"/>
    </source>
</evidence>
<organism evidence="3 4">
    <name type="scientific">Cymbomonas tetramitiformis</name>
    <dbReference type="NCBI Taxonomy" id="36881"/>
    <lineage>
        <taxon>Eukaryota</taxon>
        <taxon>Viridiplantae</taxon>
        <taxon>Chlorophyta</taxon>
        <taxon>Pyramimonadophyceae</taxon>
        <taxon>Pyramimonadales</taxon>
        <taxon>Pyramimonadaceae</taxon>
        <taxon>Cymbomonas</taxon>
    </lineage>
</organism>
<keyword evidence="2" id="KW-0732">Signal</keyword>
<dbReference type="Proteomes" id="UP001190700">
    <property type="component" value="Unassembled WGS sequence"/>
</dbReference>
<dbReference type="Gene3D" id="3.40.50.10490">
    <property type="entry name" value="Glucose-6-phosphate isomerase like protein, domain 1"/>
    <property type="match status" value="1"/>
</dbReference>
<reference evidence="3 4" key="1">
    <citation type="journal article" date="2015" name="Genome Biol. Evol.">
        <title>Comparative Genomics of a Bacterivorous Green Alga Reveals Evolutionary Causalities and Consequences of Phago-Mixotrophic Mode of Nutrition.</title>
        <authorList>
            <person name="Burns J.A."/>
            <person name="Paasch A."/>
            <person name="Narechania A."/>
            <person name="Kim E."/>
        </authorList>
    </citation>
    <scope>NUCLEOTIDE SEQUENCE [LARGE SCALE GENOMIC DNA]</scope>
    <source>
        <strain evidence="3 4">PLY_AMNH</strain>
    </source>
</reference>
<proteinExistence type="predicted"/>
<accession>A0AAE0G4E1</accession>